<dbReference type="GO" id="GO:0016811">
    <property type="term" value="F:hydrolase activity, acting on carbon-nitrogen (but not peptide) bonds, in linear amides"/>
    <property type="evidence" value="ECO:0007669"/>
    <property type="project" value="InterPro"/>
</dbReference>
<keyword evidence="5 8" id="KW-1133">Transmembrane helix</keyword>
<dbReference type="EC" id="3.5.1.-" evidence="8"/>
<dbReference type="AlphaFoldDB" id="A0A9Q1BQ85"/>
<dbReference type="GO" id="GO:0006672">
    <property type="term" value="P:ceramide metabolic process"/>
    <property type="evidence" value="ECO:0007669"/>
    <property type="project" value="InterPro"/>
</dbReference>
<dbReference type="Pfam" id="PF05875">
    <property type="entry name" value="Ceramidase"/>
    <property type="match status" value="1"/>
</dbReference>
<keyword evidence="8" id="KW-0443">Lipid metabolism</keyword>
<evidence type="ECO:0000256" key="1">
    <source>
        <dbReference type="ARBA" id="ARBA00004141"/>
    </source>
</evidence>
<comment type="similarity">
    <text evidence="2 8">Belongs to the alkaline ceramidase family.</text>
</comment>
<evidence type="ECO:0000256" key="7">
    <source>
        <dbReference type="PIRSR" id="PIRSR608901-2"/>
    </source>
</evidence>
<dbReference type="PANTHER" id="PTHR46187">
    <property type="entry name" value="ALKALINE CERAMIDASE 3"/>
    <property type="match status" value="1"/>
</dbReference>
<keyword evidence="3 8" id="KW-0812">Transmembrane</keyword>
<keyword evidence="7" id="KW-0479">Metal-binding</keyword>
<reference evidence="9" key="1">
    <citation type="submission" date="2021-10" db="EMBL/GenBank/DDBJ databases">
        <title>Tropical sea cucumber genome reveals ecological adaptation and Cuvierian tubules defense mechanism.</title>
        <authorList>
            <person name="Chen T."/>
        </authorList>
    </citation>
    <scope>NUCLEOTIDE SEQUENCE</scope>
    <source>
        <strain evidence="9">Nanhai2018</strain>
        <tissue evidence="9">Muscle</tissue>
    </source>
</reference>
<dbReference type="Proteomes" id="UP001152320">
    <property type="component" value="Chromosome 13"/>
</dbReference>
<keyword evidence="10" id="KW-1185">Reference proteome</keyword>
<comment type="caution">
    <text evidence="9">The sequence shown here is derived from an EMBL/GenBank/DDBJ whole genome shotgun (WGS) entry which is preliminary data.</text>
</comment>
<keyword evidence="7" id="KW-0862">Zinc</keyword>
<evidence type="ECO:0000313" key="9">
    <source>
        <dbReference type="EMBL" id="KAJ8030817.1"/>
    </source>
</evidence>
<feature type="transmembrane region" description="Helical" evidence="8">
    <location>
        <begin position="20"/>
        <end position="39"/>
    </location>
</feature>
<organism evidence="9 10">
    <name type="scientific">Holothuria leucospilota</name>
    <name type="common">Black long sea cucumber</name>
    <name type="synonym">Mertensiothuria leucospilota</name>
    <dbReference type="NCBI Taxonomy" id="206669"/>
    <lineage>
        <taxon>Eukaryota</taxon>
        <taxon>Metazoa</taxon>
        <taxon>Echinodermata</taxon>
        <taxon>Eleutherozoa</taxon>
        <taxon>Echinozoa</taxon>
        <taxon>Holothuroidea</taxon>
        <taxon>Aspidochirotacea</taxon>
        <taxon>Aspidochirotida</taxon>
        <taxon>Holothuriidae</taxon>
        <taxon>Holothuria</taxon>
    </lineage>
</organism>
<dbReference type="EMBL" id="JAIZAY010000013">
    <property type="protein sequence ID" value="KAJ8030817.1"/>
    <property type="molecule type" value="Genomic_DNA"/>
</dbReference>
<dbReference type="GO" id="GO:0071602">
    <property type="term" value="P:phytosphingosine biosynthetic process"/>
    <property type="evidence" value="ECO:0007669"/>
    <property type="project" value="TreeGrafter"/>
</dbReference>
<dbReference type="OrthoDB" id="187171at2759"/>
<name>A0A9Q1BQ85_HOLLE</name>
<evidence type="ECO:0000256" key="3">
    <source>
        <dbReference type="ARBA" id="ARBA00022692"/>
    </source>
</evidence>
<evidence type="ECO:0000313" key="10">
    <source>
        <dbReference type="Proteomes" id="UP001152320"/>
    </source>
</evidence>
<protein>
    <recommendedName>
        <fullName evidence="8">Alkaline ceramidase</fullName>
        <ecNumber evidence="8">3.5.1.-</ecNumber>
    </recommendedName>
</protein>
<evidence type="ECO:0000256" key="8">
    <source>
        <dbReference type="RuleBase" id="RU364079"/>
    </source>
</evidence>
<feature type="binding site" evidence="7">
    <location>
        <position position="104"/>
    </location>
    <ligand>
        <name>Zn(2+)</name>
        <dbReference type="ChEBI" id="CHEBI:29105"/>
        <note>catalytic</note>
    </ligand>
</feature>
<evidence type="ECO:0000256" key="6">
    <source>
        <dbReference type="ARBA" id="ARBA00023136"/>
    </source>
</evidence>
<comment type="cofactor">
    <cofactor evidence="7">
        <name>Zn(2+)</name>
        <dbReference type="ChEBI" id="CHEBI:29105"/>
    </cofactor>
</comment>
<feature type="binding site" evidence="7">
    <location>
        <position position="100"/>
    </location>
    <ligand>
        <name>Zn(2+)</name>
        <dbReference type="ChEBI" id="CHEBI:29105"/>
        <note>catalytic</note>
    </ligand>
</feature>
<dbReference type="GO" id="GO:0046872">
    <property type="term" value="F:metal ion binding"/>
    <property type="evidence" value="ECO:0007669"/>
    <property type="project" value="UniProtKB-KW"/>
</dbReference>
<feature type="transmembrane region" description="Helical" evidence="8">
    <location>
        <begin position="60"/>
        <end position="82"/>
    </location>
</feature>
<accession>A0A9Q1BQ85</accession>
<proteinExistence type="inferred from homology"/>
<keyword evidence="6 8" id="KW-0472">Membrane</keyword>
<dbReference type="PANTHER" id="PTHR46187:SF3">
    <property type="entry name" value="ALKALINE CERAMIDASE 3"/>
    <property type="match status" value="1"/>
</dbReference>
<evidence type="ECO:0000256" key="2">
    <source>
        <dbReference type="ARBA" id="ARBA00009780"/>
    </source>
</evidence>
<comment type="subcellular location">
    <subcellularLocation>
        <location evidence="1">Membrane</location>
        <topology evidence="1">Multi-pass membrane protein</topology>
    </subcellularLocation>
</comment>
<keyword evidence="4 8" id="KW-0378">Hydrolase</keyword>
<dbReference type="InterPro" id="IPR008901">
    <property type="entry name" value="ACER"/>
</dbReference>
<feature type="transmembrane region" description="Helical" evidence="8">
    <location>
        <begin position="102"/>
        <end position="121"/>
    </location>
</feature>
<evidence type="ECO:0000256" key="4">
    <source>
        <dbReference type="ARBA" id="ARBA00022801"/>
    </source>
</evidence>
<comment type="caution">
    <text evidence="8">Lacks conserved residue(s) required for the propagation of feature annotation.</text>
</comment>
<sequence length="176" mass="20634">MFLFLTSSFHLSWRCIQYSKYLFFYALGTYATGFILWNIDNHFCPQIRTVRNILPAPLSILTQLHFLWHLLSGFATHVLIIWGALRQSLPPSLAVLTQLHAWWHILAALGTHAHIILGCHYRQNMLGNQSKVWHSMGFVPFVEVNEIKNDKIKTYDNGFHSNNDFKRHDKNKNHYE</sequence>
<comment type="function">
    <text evidence="8">Hydrolyzes the sphingolipid ceramide into sphingosine and free fatty acid.</text>
</comment>
<gene>
    <name evidence="9" type="ORF">HOLleu_27343</name>
</gene>
<evidence type="ECO:0000256" key="5">
    <source>
        <dbReference type="ARBA" id="ARBA00022989"/>
    </source>
</evidence>
<dbReference type="GO" id="GO:0005789">
    <property type="term" value="C:endoplasmic reticulum membrane"/>
    <property type="evidence" value="ECO:0007669"/>
    <property type="project" value="TreeGrafter"/>
</dbReference>